<dbReference type="OrthoDB" id="5342184at2759"/>
<evidence type="ECO:0008006" key="3">
    <source>
        <dbReference type="Google" id="ProtNLM"/>
    </source>
</evidence>
<proteinExistence type="predicted"/>
<organism evidence="1 2">
    <name type="scientific">Gymnopus androsaceus JB14</name>
    <dbReference type="NCBI Taxonomy" id="1447944"/>
    <lineage>
        <taxon>Eukaryota</taxon>
        <taxon>Fungi</taxon>
        <taxon>Dikarya</taxon>
        <taxon>Basidiomycota</taxon>
        <taxon>Agaricomycotina</taxon>
        <taxon>Agaricomycetes</taxon>
        <taxon>Agaricomycetidae</taxon>
        <taxon>Agaricales</taxon>
        <taxon>Marasmiineae</taxon>
        <taxon>Omphalotaceae</taxon>
        <taxon>Gymnopus</taxon>
    </lineage>
</organism>
<sequence>MGFPQVNCEMELISDQHIKDPDGGYTIALYPTAAIFPLYIYPDTDCTAWTTLFDSITANPNLLFYVIINPDSGPSNFDSNYQACVPKLLALGDNVKIVGYVLTGDGTRDSSEVLADIATYMAFPTTYRPSGIFFDETSATSEFLAEYTTYAEQVRSDVTSDSIVILNPGTNVADTSYFSIADFIVTAEQFYDDFDWPSSLVIDSTNPVGQQIVILHDGPTTLPTSLMQEMVEGGIAATFITSVAQDSAYETIPPYWEEECAELTSLQE</sequence>
<dbReference type="PANTHER" id="PTHR35040">
    <property type="match status" value="1"/>
</dbReference>
<dbReference type="InterPro" id="IPR021986">
    <property type="entry name" value="Spherulin4"/>
</dbReference>
<reference evidence="1" key="1">
    <citation type="journal article" date="2019" name="Environ. Microbiol.">
        <title>Fungal ecological strategies reflected in gene transcription - a case study of two litter decomposers.</title>
        <authorList>
            <person name="Barbi F."/>
            <person name="Kohler A."/>
            <person name="Barry K."/>
            <person name="Baskaran P."/>
            <person name="Daum C."/>
            <person name="Fauchery L."/>
            <person name="Ihrmark K."/>
            <person name="Kuo A."/>
            <person name="LaButti K."/>
            <person name="Lipzen A."/>
            <person name="Morin E."/>
            <person name="Grigoriev I.V."/>
            <person name="Henrissat B."/>
            <person name="Lindahl B."/>
            <person name="Martin F."/>
        </authorList>
    </citation>
    <scope>NUCLEOTIDE SEQUENCE</scope>
    <source>
        <strain evidence="1">JB14</strain>
    </source>
</reference>
<evidence type="ECO:0000313" key="1">
    <source>
        <dbReference type="EMBL" id="KAE9406317.1"/>
    </source>
</evidence>
<protein>
    <recommendedName>
        <fullName evidence="3">Spherulation-specific family 4</fullName>
    </recommendedName>
</protein>
<accession>A0A6A4IB65</accession>
<dbReference type="Pfam" id="PF12138">
    <property type="entry name" value="Spherulin4"/>
    <property type="match status" value="1"/>
</dbReference>
<gene>
    <name evidence="1" type="ORF">BT96DRAFT_1015074</name>
</gene>
<dbReference type="PANTHER" id="PTHR35040:SF9">
    <property type="entry name" value="4-LIKE CELL SURFACE PROTEIN, PUTATIVE (AFU_ORTHOLOGUE AFUA_4G14080)-RELATED"/>
    <property type="match status" value="1"/>
</dbReference>
<dbReference type="EMBL" id="ML769403">
    <property type="protein sequence ID" value="KAE9406317.1"/>
    <property type="molecule type" value="Genomic_DNA"/>
</dbReference>
<evidence type="ECO:0000313" key="2">
    <source>
        <dbReference type="Proteomes" id="UP000799118"/>
    </source>
</evidence>
<keyword evidence="2" id="KW-1185">Reference proteome</keyword>
<dbReference type="Proteomes" id="UP000799118">
    <property type="component" value="Unassembled WGS sequence"/>
</dbReference>
<name>A0A6A4IB65_9AGAR</name>
<dbReference type="AlphaFoldDB" id="A0A6A4IB65"/>